<dbReference type="InterPro" id="IPR002509">
    <property type="entry name" value="NODB_dom"/>
</dbReference>
<sequence length="285" mass="31150">MIGIAVLLGIAKSGDLQQAGGEPSAVLREETLREPQEGSGLYAPGVLSTAEMTQAYGAKPYDRDIGVPRDGGGKTAYLTFDDGPSANTEKILNILENEHIHGTFFVIGRTRPEYRGMYRRIAAAGHALGNHTFSHDYRRIYSSVRAFREDTEALGRFLLKETGVKPDILRFPGGSNNVPSRKAGGPRIMSQITREMSGLGYRYFDWNVSSTDAAAAVPRKSDIVDAVRANSSGKKNAIVLMHDLDGKTTTVEALPEIIRYFKQQGYAFATLNHSSFTFQFLKPGG</sequence>
<dbReference type="PANTHER" id="PTHR10587:SF125">
    <property type="entry name" value="POLYSACCHARIDE DEACETYLASE YHEN-RELATED"/>
    <property type="match status" value="1"/>
</dbReference>
<dbReference type="InterPro" id="IPR011330">
    <property type="entry name" value="Glyco_hydro/deAcase_b/a-brl"/>
</dbReference>
<evidence type="ECO:0000259" key="1">
    <source>
        <dbReference type="PROSITE" id="PS51677"/>
    </source>
</evidence>
<organism evidence="2 3">
    <name type="scientific">Paenibacillus gyeongsangnamensis</name>
    <dbReference type="NCBI Taxonomy" id="3388067"/>
    <lineage>
        <taxon>Bacteria</taxon>
        <taxon>Bacillati</taxon>
        <taxon>Bacillota</taxon>
        <taxon>Bacilli</taxon>
        <taxon>Bacillales</taxon>
        <taxon>Paenibacillaceae</taxon>
        <taxon>Paenibacillus</taxon>
    </lineage>
</organism>
<dbReference type="Gene3D" id="3.20.20.370">
    <property type="entry name" value="Glycoside hydrolase/deacetylase"/>
    <property type="match status" value="1"/>
</dbReference>
<dbReference type="CDD" id="cd10944">
    <property type="entry name" value="CE4_SmPgdA_like"/>
    <property type="match status" value="1"/>
</dbReference>
<protein>
    <submittedName>
        <fullName evidence="2">Polysaccharide deacetylase</fullName>
    </submittedName>
</protein>
<dbReference type="RefSeq" id="WP_269882634.1">
    <property type="nucleotide sequence ID" value="NZ_JAQAGZ010000010.1"/>
</dbReference>
<keyword evidence="3" id="KW-1185">Reference proteome</keyword>
<dbReference type="SUPFAM" id="SSF88713">
    <property type="entry name" value="Glycoside hydrolase/deacetylase"/>
    <property type="match status" value="1"/>
</dbReference>
<dbReference type="PANTHER" id="PTHR10587">
    <property type="entry name" value="GLYCOSYL TRANSFERASE-RELATED"/>
    <property type="match status" value="1"/>
</dbReference>
<dbReference type="EMBL" id="JAQAGZ010000010">
    <property type="protein sequence ID" value="MCZ8514119.1"/>
    <property type="molecule type" value="Genomic_DNA"/>
</dbReference>
<evidence type="ECO:0000313" key="3">
    <source>
        <dbReference type="Proteomes" id="UP001527882"/>
    </source>
</evidence>
<name>A0ABT4QB57_9BACL</name>
<dbReference type="PROSITE" id="PS51677">
    <property type="entry name" value="NODB"/>
    <property type="match status" value="1"/>
</dbReference>
<accession>A0ABT4QB57</accession>
<gene>
    <name evidence="2" type="ORF">O9H85_17140</name>
</gene>
<dbReference type="Pfam" id="PF01522">
    <property type="entry name" value="Polysacc_deac_1"/>
    <property type="match status" value="1"/>
</dbReference>
<proteinExistence type="predicted"/>
<comment type="caution">
    <text evidence="2">The sequence shown here is derived from an EMBL/GenBank/DDBJ whole genome shotgun (WGS) entry which is preliminary data.</text>
</comment>
<evidence type="ECO:0000313" key="2">
    <source>
        <dbReference type="EMBL" id="MCZ8514119.1"/>
    </source>
</evidence>
<dbReference type="InterPro" id="IPR050248">
    <property type="entry name" value="Polysacc_deacetylase_ArnD"/>
</dbReference>
<feature type="domain" description="NodB homology" evidence="1">
    <location>
        <begin position="74"/>
        <end position="269"/>
    </location>
</feature>
<dbReference type="Proteomes" id="UP001527882">
    <property type="component" value="Unassembled WGS sequence"/>
</dbReference>
<reference evidence="2 3" key="1">
    <citation type="submission" date="2022-12" db="EMBL/GenBank/DDBJ databases">
        <title>Draft genome sequence of Paenibacillus sp. dW9.</title>
        <authorList>
            <person name="Choi E.-W."/>
            <person name="Kim D.-U."/>
        </authorList>
    </citation>
    <scope>NUCLEOTIDE SEQUENCE [LARGE SCALE GENOMIC DNA]</scope>
    <source>
        <strain evidence="3">dW9</strain>
    </source>
</reference>